<sequence>MDKTAGPGRVKGTLTPPCSKSYAQRALAAALLSEEVSVLRNLEFCDDTRSALRCIEALGARVRQADPTTLSIEGGLAPRVSRLNVGESGLATRLFTPLASLCSTPIVIEGRDSLLRRPMGMMLEPLRRLGVQVRDNDGFLPIEVCGPIRGGEVEVDGSVSSQFITGLLLALPKAKQDTTLRVQGAVSTPYLDMTLDTAARFGVEISQRDYEEFYIPGRQHYRSTYFSIEGDWSAAAMLLVAGATAGEITVRNVSMLSKQADTAICTALVRAGAAVINEPESVTVQHRPLHAFEFDATNCPDLFPALAALAAAADGVSEIRGTSRLEYKECNRAEAIRDEYAKLGIEVDTSEEDLMRIRGGQVHGARTRSHGDHRMAMSLAVAALRSDGEITIEGAESVAKSYPGFFEDLELIRY</sequence>
<feature type="binding site" evidence="7">
    <location>
        <position position="400"/>
    </location>
    <ligand>
        <name>phosphoenolpyruvate</name>
        <dbReference type="ChEBI" id="CHEBI:58702"/>
    </ligand>
</feature>
<feature type="binding site" evidence="7">
    <location>
        <position position="301"/>
    </location>
    <ligand>
        <name>3-phosphoshikimate</name>
        <dbReference type="ChEBI" id="CHEBI:145989"/>
    </ligand>
</feature>
<dbReference type="UniPathway" id="UPA00053">
    <property type="reaction ID" value="UER00089"/>
</dbReference>
<dbReference type="EMBL" id="FNRI01000009">
    <property type="protein sequence ID" value="SEA92337.1"/>
    <property type="molecule type" value="Genomic_DNA"/>
</dbReference>
<dbReference type="PIRSF" id="PIRSF000505">
    <property type="entry name" value="EPSPS"/>
    <property type="match status" value="1"/>
</dbReference>
<feature type="binding site" evidence="7">
    <location>
        <position position="332"/>
    </location>
    <ligand>
        <name>phosphoenolpyruvate</name>
        <dbReference type="ChEBI" id="CHEBI:58702"/>
    </ligand>
</feature>
<dbReference type="Proteomes" id="UP000183253">
    <property type="component" value="Unassembled WGS sequence"/>
</dbReference>
<evidence type="ECO:0000259" key="8">
    <source>
        <dbReference type="Pfam" id="PF00275"/>
    </source>
</evidence>
<keyword evidence="10" id="KW-1185">Reference proteome</keyword>
<evidence type="ECO:0000256" key="5">
    <source>
        <dbReference type="ARBA" id="ARBA00023141"/>
    </source>
</evidence>
<gene>
    <name evidence="7" type="primary">aroA</name>
    <name evidence="9" type="ORF">SAMN05444145_10959</name>
</gene>
<comment type="subunit">
    <text evidence="7">Monomer.</text>
</comment>
<feature type="binding site" evidence="7">
    <location>
        <position position="89"/>
    </location>
    <ligand>
        <name>phosphoenolpyruvate</name>
        <dbReference type="ChEBI" id="CHEBI:58702"/>
    </ligand>
</feature>
<proteinExistence type="inferred from homology"/>
<feature type="binding site" evidence="7">
    <location>
        <position position="161"/>
    </location>
    <ligand>
        <name>3-phosphoshikimate</name>
        <dbReference type="ChEBI" id="CHEBI:145989"/>
    </ligand>
</feature>
<comment type="catalytic activity">
    <reaction evidence="6">
        <text>3-phosphoshikimate + phosphoenolpyruvate = 5-O-(1-carboxyvinyl)-3-phosphoshikimate + phosphate</text>
        <dbReference type="Rhea" id="RHEA:21256"/>
        <dbReference type="ChEBI" id="CHEBI:43474"/>
        <dbReference type="ChEBI" id="CHEBI:57701"/>
        <dbReference type="ChEBI" id="CHEBI:58702"/>
        <dbReference type="ChEBI" id="CHEBI:145989"/>
        <dbReference type="EC" id="2.5.1.19"/>
    </reaction>
    <physiologicalReaction direction="left-to-right" evidence="6">
        <dbReference type="Rhea" id="RHEA:21257"/>
    </physiologicalReaction>
</comment>
<evidence type="ECO:0000256" key="3">
    <source>
        <dbReference type="ARBA" id="ARBA00022605"/>
    </source>
</evidence>
<comment type="function">
    <text evidence="7">Catalyzes the transfer of the enolpyruvyl moiety of phosphoenolpyruvate (PEP) to the 5-hydroxyl of shikimate-3-phosphate (S3P) to produce enolpyruvyl shikimate-3-phosphate and inorganic phosphate.</text>
</comment>
<feature type="binding site" evidence="7">
    <location>
        <position position="328"/>
    </location>
    <ligand>
        <name>3-phosphoshikimate</name>
        <dbReference type="ChEBI" id="CHEBI:145989"/>
    </ligand>
</feature>
<dbReference type="STRING" id="1033731.SAMN05444145_10959"/>
<name>A0A1H4F604_9BACT</name>
<dbReference type="EC" id="2.5.1.19" evidence="7"/>
<feature type="binding site" evidence="7">
    <location>
        <position position="25"/>
    </location>
    <ligand>
        <name>3-phosphoshikimate</name>
        <dbReference type="ChEBI" id="CHEBI:145989"/>
    </ligand>
</feature>
<feature type="binding site" evidence="7">
    <location>
        <position position="117"/>
    </location>
    <ligand>
        <name>phosphoenolpyruvate</name>
        <dbReference type="ChEBI" id="CHEBI:58702"/>
    </ligand>
</feature>
<dbReference type="HAMAP" id="MF_00210">
    <property type="entry name" value="EPSP_synth"/>
    <property type="match status" value="1"/>
</dbReference>
<protein>
    <recommendedName>
        <fullName evidence="7">3-phosphoshikimate 1-carboxyvinyltransferase</fullName>
        <ecNumber evidence="7">2.5.1.19</ecNumber>
    </recommendedName>
    <alternativeName>
        <fullName evidence="7">5-enolpyruvylshikimate-3-phosphate synthase</fullName>
        <shortName evidence="7">EPSP synthase</shortName>
        <shortName evidence="7">EPSPS</shortName>
    </alternativeName>
</protein>
<dbReference type="InterPro" id="IPR036968">
    <property type="entry name" value="Enolpyruvate_Tfrase_sf"/>
</dbReference>
<dbReference type="GO" id="GO:0008652">
    <property type="term" value="P:amino acid biosynthetic process"/>
    <property type="evidence" value="ECO:0007669"/>
    <property type="project" value="UniProtKB-KW"/>
</dbReference>
<evidence type="ECO:0000313" key="9">
    <source>
        <dbReference type="EMBL" id="SEA92337.1"/>
    </source>
</evidence>
<keyword evidence="3 7" id="KW-0028">Amino-acid biosynthesis</keyword>
<evidence type="ECO:0000256" key="6">
    <source>
        <dbReference type="ARBA" id="ARBA00044633"/>
    </source>
</evidence>
<keyword evidence="7" id="KW-0963">Cytoplasm</keyword>
<feature type="binding site" evidence="7">
    <location>
        <position position="160"/>
    </location>
    <ligand>
        <name>3-phosphoshikimate</name>
        <dbReference type="ChEBI" id="CHEBI:145989"/>
    </ligand>
</feature>
<dbReference type="AlphaFoldDB" id="A0A1H4F604"/>
<dbReference type="InterPro" id="IPR006264">
    <property type="entry name" value="EPSP_synthase"/>
</dbReference>
<feature type="binding site" evidence="7">
    <location>
        <position position="188"/>
    </location>
    <ligand>
        <name>3-phosphoshikimate</name>
        <dbReference type="ChEBI" id="CHEBI:145989"/>
    </ligand>
</feature>
<dbReference type="InterPro" id="IPR013792">
    <property type="entry name" value="RNA3'P_cycl/enolpyr_Trfase_a/b"/>
</dbReference>
<dbReference type="CDD" id="cd01556">
    <property type="entry name" value="EPSP_synthase"/>
    <property type="match status" value="1"/>
</dbReference>
<dbReference type="Pfam" id="PF00275">
    <property type="entry name" value="EPSP_synthase"/>
    <property type="match status" value="1"/>
</dbReference>
<feature type="binding site" evidence="7">
    <location>
        <position position="162"/>
    </location>
    <ligand>
        <name>phosphoenolpyruvate</name>
        <dbReference type="ChEBI" id="CHEBI:58702"/>
    </ligand>
</feature>
<feature type="domain" description="Enolpyruvate transferase" evidence="8">
    <location>
        <begin position="6"/>
        <end position="409"/>
    </location>
</feature>
<reference evidence="9 10" key="1">
    <citation type="submission" date="2016-10" db="EMBL/GenBank/DDBJ databases">
        <authorList>
            <person name="de Groot N.N."/>
        </authorList>
    </citation>
    <scope>NUCLEOTIDE SEQUENCE [LARGE SCALE GENOMIC DNA]</scope>
    <source>
        <strain evidence="9 10">DSM 25383</strain>
    </source>
</reference>
<dbReference type="PANTHER" id="PTHR21090:SF5">
    <property type="entry name" value="PENTAFUNCTIONAL AROM POLYPEPTIDE"/>
    <property type="match status" value="1"/>
</dbReference>
<keyword evidence="4 7" id="KW-0808">Transferase</keyword>
<dbReference type="GO" id="GO:0005737">
    <property type="term" value="C:cytoplasm"/>
    <property type="evidence" value="ECO:0007669"/>
    <property type="project" value="UniProtKB-SubCell"/>
</dbReference>
<comment type="caution">
    <text evidence="7">Lacks conserved residue(s) required for the propagation of feature annotation.</text>
</comment>
<feature type="binding site" evidence="7">
    <location>
        <position position="20"/>
    </location>
    <ligand>
        <name>3-phosphoshikimate</name>
        <dbReference type="ChEBI" id="CHEBI:145989"/>
    </ligand>
</feature>
<dbReference type="OrthoDB" id="9809920at2"/>
<dbReference type="SUPFAM" id="SSF55205">
    <property type="entry name" value="EPT/RTPC-like"/>
    <property type="match status" value="1"/>
</dbReference>
<feature type="binding site" evidence="7">
    <location>
        <position position="374"/>
    </location>
    <ligand>
        <name>phosphoenolpyruvate</name>
        <dbReference type="ChEBI" id="CHEBI:58702"/>
    </ligand>
</feature>
<dbReference type="RefSeq" id="WP_010265849.1">
    <property type="nucleotide sequence ID" value="NZ_CAEG01000017.1"/>
</dbReference>
<comment type="pathway">
    <text evidence="1 7">Metabolic intermediate biosynthesis; chorismate biosynthesis; chorismate from D-erythrose 4-phosphate and phosphoenolpyruvate: step 6/7.</text>
</comment>
<comment type="similarity">
    <text evidence="2 7">Belongs to the EPSP synthase family.</text>
</comment>
<evidence type="ECO:0000256" key="4">
    <source>
        <dbReference type="ARBA" id="ARBA00022679"/>
    </source>
</evidence>
<evidence type="ECO:0000256" key="1">
    <source>
        <dbReference type="ARBA" id="ARBA00004811"/>
    </source>
</evidence>
<dbReference type="PANTHER" id="PTHR21090">
    <property type="entry name" value="AROM/DEHYDROQUINATE SYNTHASE"/>
    <property type="match status" value="1"/>
</dbReference>
<organism evidence="9 10">
    <name type="scientific">Alistipes timonensis JC136</name>
    <dbReference type="NCBI Taxonomy" id="1033731"/>
    <lineage>
        <taxon>Bacteria</taxon>
        <taxon>Pseudomonadati</taxon>
        <taxon>Bacteroidota</taxon>
        <taxon>Bacteroidia</taxon>
        <taxon>Bacteroidales</taxon>
        <taxon>Rikenellaceae</taxon>
        <taxon>Alistipes</taxon>
    </lineage>
</organism>
<comment type="subcellular location">
    <subcellularLocation>
        <location evidence="7">Cytoplasm</location>
    </subcellularLocation>
</comment>
<accession>A0A1H4F604</accession>
<evidence type="ECO:0000313" key="10">
    <source>
        <dbReference type="Proteomes" id="UP000183253"/>
    </source>
</evidence>
<keyword evidence="5 7" id="KW-0057">Aromatic amino acid biosynthesis</keyword>
<dbReference type="GO" id="GO:0009423">
    <property type="term" value="P:chorismate biosynthetic process"/>
    <property type="evidence" value="ECO:0007669"/>
    <property type="project" value="UniProtKB-UniRule"/>
</dbReference>
<feature type="binding site" evidence="7">
    <location>
        <position position="21"/>
    </location>
    <ligand>
        <name>3-phosphoshikimate</name>
        <dbReference type="ChEBI" id="CHEBI:145989"/>
    </ligand>
</feature>
<dbReference type="NCBIfam" id="TIGR01356">
    <property type="entry name" value="aroA"/>
    <property type="match status" value="1"/>
</dbReference>
<dbReference type="Gene3D" id="3.65.10.10">
    <property type="entry name" value="Enolpyruvate transferase domain"/>
    <property type="match status" value="2"/>
</dbReference>
<dbReference type="GO" id="GO:0009073">
    <property type="term" value="P:aromatic amino acid family biosynthetic process"/>
    <property type="evidence" value="ECO:0007669"/>
    <property type="project" value="UniProtKB-KW"/>
</dbReference>
<evidence type="ECO:0000256" key="2">
    <source>
        <dbReference type="ARBA" id="ARBA00009948"/>
    </source>
</evidence>
<evidence type="ECO:0000256" key="7">
    <source>
        <dbReference type="HAMAP-Rule" id="MF_00210"/>
    </source>
</evidence>
<feature type="active site" description="Proton acceptor" evidence="7">
    <location>
        <position position="301"/>
    </location>
</feature>
<feature type="binding site" evidence="7">
    <location>
        <position position="20"/>
    </location>
    <ligand>
        <name>phosphoenolpyruvate</name>
        <dbReference type="ChEBI" id="CHEBI:58702"/>
    </ligand>
</feature>
<dbReference type="InterPro" id="IPR001986">
    <property type="entry name" value="Enolpyruvate_Tfrase_dom"/>
</dbReference>
<feature type="binding site" evidence="7">
    <location>
        <position position="162"/>
    </location>
    <ligand>
        <name>3-phosphoshikimate</name>
        <dbReference type="ChEBI" id="CHEBI:145989"/>
    </ligand>
</feature>
<dbReference type="GO" id="GO:0003866">
    <property type="term" value="F:3-phosphoshikimate 1-carboxyvinyltransferase activity"/>
    <property type="evidence" value="ECO:0007669"/>
    <property type="project" value="UniProtKB-UniRule"/>
</dbReference>